<evidence type="ECO:0000313" key="3">
    <source>
        <dbReference type="EMBL" id="MEE6257002.1"/>
    </source>
</evidence>
<feature type="region of interest" description="Disordered" evidence="1">
    <location>
        <begin position="322"/>
        <end position="347"/>
    </location>
</feature>
<feature type="compositionally biased region" description="Pro residues" evidence="1">
    <location>
        <begin position="163"/>
        <end position="189"/>
    </location>
</feature>
<feature type="region of interest" description="Disordered" evidence="1">
    <location>
        <begin position="151"/>
        <end position="195"/>
    </location>
</feature>
<dbReference type="Pfam" id="PF12836">
    <property type="entry name" value="HHH_3"/>
    <property type="match status" value="1"/>
</dbReference>
<feature type="region of interest" description="Disordered" evidence="1">
    <location>
        <begin position="226"/>
        <end position="254"/>
    </location>
</feature>
<gene>
    <name evidence="3" type="ORF">V1633_00680</name>
</gene>
<keyword evidence="4" id="KW-1185">Reference proteome</keyword>
<keyword evidence="2" id="KW-1133">Transmembrane helix</keyword>
<evidence type="ECO:0000256" key="1">
    <source>
        <dbReference type="SAM" id="MobiDB-lite"/>
    </source>
</evidence>
<dbReference type="SUPFAM" id="SSF47781">
    <property type="entry name" value="RuvA domain 2-like"/>
    <property type="match status" value="1"/>
</dbReference>
<organism evidence="3 4">
    <name type="scientific">Plantactinospora sonchi</name>
    <dbReference type="NCBI Taxonomy" id="1544735"/>
    <lineage>
        <taxon>Bacteria</taxon>
        <taxon>Bacillati</taxon>
        <taxon>Actinomycetota</taxon>
        <taxon>Actinomycetes</taxon>
        <taxon>Micromonosporales</taxon>
        <taxon>Micromonosporaceae</taxon>
        <taxon>Plantactinospora</taxon>
    </lineage>
</organism>
<dbReference type="Proteomes" id="UP001332243">
    <property type="component" value="Unassembled WGS sequence"/>
</dbReference>
<proteinExistence type="predicted"/>
<feature type="transmembrane region" description="Helical" evidence="2">
    <location>
        <begin position="31"/>
        <end position="53"/>
    </location>
</feature>
<protein>
    <submittedName>
        <fullName evidence="3">Helix-hairpin-helix domain-containing protein</fullName>
    </submittedName>
</protein>
<dbReference type="RefSeq" id="WP_331212110.1">
    <property type="nucleotide sequence ID" value="NZ_JAZGQK010000001.1"/>
</dbReference>
<evidence type="ECO:0000313" key="4">
    <source>
        <dbReference type="Proteomes" id="UP001332243"/>
    </source>
</evidence>
<dbReference type="PANTHER" id="PTHR21180:SF32">
    <property type="entry name" value="ENDONUCLEASE_EXONUCLEASE_PHOSPHATASE FAMILY DOMAIN-CONTAINING PROTEIN 1"/>
    <property type="match status" value="1"/>
</dbReference>
<keyword evidence="2" id="KW-0812">Transmembrane</keyword>
<accession>A0ABU7RKI6</accession>
<evidence type="ECO:0000256" key="2">
    <source>
        <dbReference type="SAM" id="Phobius"/>
    </source>
</evidence>
<dbReference type="EMBL" id="JAZGQK010000001">
    <property type="protein sequence ID" value="MEE6257002.1"/>
    <property type="molecule type" value="Genomic_DNA"/>
</dbReference>
<dbReference type="InterPro" id="IPR010994">
    <property type="entry name" value="RuvA_2-like"/>
</dbReference>
<reference evidence="3 4" key="1">
    <citation type="submission" date="2024-01" db="EMBL/GenBank/DDBJ databases">
        <title>Genome insights into Plantactinospora sonchi sp. nov.</title>
        <authorList>
            <person name="Wang L."/>
        </authorList>
    </citation>
    <scope>NUCLEOTIDE SEQUENCE [LARGE SCALE GENOMIC DNA]</scope>
    <source>
        <strain evidence="3 4">NEAU-QY2</strain>
    </source>
</reference>
<comment type="caution">
    <text evidence="3">The sequence shown here is derived from an EMBL/GenBank/DDBJ whole genome shotgun (WGS) entry which is preliminary data.</text>
</comment>
<feature type="transmembrane region" description="Helical" evidence="2">
    <location>
        <begin position="60"/>
        <end position="78"/>
    </location>
</feature>
<feature type="transmembrane region" description="Helical" evidence="2">
    <location>
        <begin position="90"/>
        <end position="109"/>
    </location>
</feature>
<dbReference type="PANTHER" id="PTHR21180">
    <property type="entry name" value="ENDONUCLEASE/EXONUCLEASE/PHOSPHATASE FAMILY DOMAIN-CONTAINING PROTEIN 1"/>
    <property type="match status" value="1"/>
</dbReference>
<keyword evidence="2" id="KW-0472">Membrane</keyword>
<name>A0ABU7RKI6_9ACTN</name>
<dbReference type="Gene3D" id="1.10.150.320">
    <property type="entry name" value="Photosystem II 12 kDa extrinsic protein"/>
    <property type="match status" value="1"/>
</dbReference>
<sequence>MSTGPDGGWQPGAYSGPGPARSFGWRLRHSLWLILPIFGFGCLGGLGFIYVGLRARRRAWWISGIVYLVVGWSSFLVVGTTPEESALSDWMVGLLLAAYVASLVQAGLVNAGWLRWRASWVPGYARSAMAPPPGYPGAVAPGVGYPGQPYPGQPYPGQAYPGQPYPPQQSGPVYPGQPYPVAGQPPAPSGLPEVAPAPAVDPWAAPRPWPLPADLTPPAGGYYGTGPVATAGTQSGEASSGAYLGQPGTGRFPDRPLNVNTASYEQFVALPGVTPAHARRIVAERRTRGGFGGLPEFAAVADLAPHEFARLRDHLVCPPATGPTDVAGTAATDDGWRPPPQGRVLDV</sequence>
<dbReference type="InterPro" id="IPR051675">
    <property type="entry name" value="Endo/Exo/Phosphatase_dom_1"/>
</dbReference>